<dbReference type="EMBL" id="BNBD01000016">
    <property type="protein sequence ID" value="GHF67303.1"/>
    <property type="molecule type" value="Genomic_DNA"/>
</dbReference>
<dbReference type="InterPro" id="IPR050071">
    <property type="entry name" value="Dehydroquinate_synthase"/>
</dbReference>
<dbReference type="Gene3D" id="1.20.1090.10">
    <property type="entry name" value="Dehydroquinate synthase-like - alpha domain"/>
    <property type="match status" value="1"/>
</dbReference>
<dbReference type="PANTHER" id="PTHR43622:SF3">
    <property type="entry name" value="2-EPI-5-EPI-VALIOLONE SYNTHASE"/>
    <property type="match status" value="1"/>
</dbReference>
<dbReference type="Gene3D" id="3.40.50.1970">
    <property type="match status" value="1"/>
</dbReference>
<dbReference type="GO" id="GO:0017000">
    <property type="term" value="P:antibiotic biosynthetic process"/>
    <property type="evidence" value="ECO:0007669"/>
    <property type="project" value="InterPro"/>
</dbReference>
<sequence>MTTLAPRPPHPHGLFTAGEPVRSWTVSTAKPVRYEVAFTPDVLDPRNPALARAGAPAPAPGPAPARRLLVVETTVDELYGDRVRAYCAARGLDHAVHVLTAHERLKTMDAVFSVVEAMDRFGVARRSEPVVALGGGVLLDVVGLACSLYRRSTPYVRVPTTLVGLVDAGVGAKTGVNFGPYKNRLGTYHPAAQTLLDPAFLATLDRRHVGNGTAEILKLALIKDRALFRLLEAYGPRLIAERFQGGPALRPVAREVLGRAVHGMLEELQGNLWEHELERVVDYGHSFSPTLEMRALPELLHGEAVCLDMALTTVVAERRGLVRPAERRRVLDLMRALRLPVWHRLCAPAVLEEALADTVRHRDGSQRLPLPVGIGGAVFVDDLTPDELAAAAAHLKEYHARTAVAGHA</sequence>
<keyword evidence="5" id="KW-0456">Lyase</keyword>
<evidence type="ECO:0000256" key="1">
    <source>
        <dbReference type="ARBA" id="ARBA00001911"/>
    </source>
</evidence>
<protein>
    <recommendedName>
        <fullName evidence="8">2-epi-5-epi-valiolone synthase</fullName>
        <ecNumber evidence="7">4.2.3.152</ecNumber>
    </recommendedName>
</protein>
<reference evidence="11" key="1">
    <citation type="journal article" date="2014" name="Int. J. Syst. Evol. Microbiol.">
        <title>Complete genome sequence of Corynebacterium casei LMG S-19264T (=DSM 44701T), isolated from a smear-ripened cheese.</title>
        <authorList>
            <consortium name="US DOE Joint Genome Institute (JGI-PGF)"/>
            <person name="Walter F."/>
            <person name="Albersmeier A."/>
            <person name="Kalinowski J."/>
            <person name="Ruckert C."/>
        </authorList>
    </citation>
    <scope>NUCLEOTIDE SEQUENCE</scope>
    <source>
        <strain evidence="11">JCM 4059</strain>
    </source>
</reference>
<dbReference type="CDD" id="cd08199">
    <property type="entry name" value="EEVS"/>
    <property type="match status" value="1"/>
</dbReference>
<dbReference type="Pfam" id="PF24621">
    <property type="entry name" value="DHQS_C"/>
    <property type="match status" value="1"/>
</dbReference>
<dbReference type="RefSeq" id="WP_308440282.1">
    <property type="nucleotide sequence ID" value="NZ_BNBD01000016.1"/>
</dbReference>
<evidence type="ECO:0000256" key="3">
    <source>
        <dbReference type="ARBA" id="ARBA00022741"/>
    </source>
</evidence>
<dbReference type="EC" id="4.2.3.152" evidence="7"/>
<evidence type="ECO:0000256" key="4">
    <source>
        <dbReference type="ARBA" id="ARBA00023027"/>
    </source>
</evidence>
<dbReference type="Pfam" id="PF01761">
    <property type="entry name" value="DHQ_synthase"/>
    <property type="match status" value="1"/>
</dbReference>
<proteinExistence type="predicted"/>
<accession>A0A919B9D2</accession>
<keyword evidence="3" id="KW-0547">Nucleotide-binding</keyword>
<dbReference type="AlphaFoldDB" id="A0A919B9D2"/>
<gene>
    <name evidence="11" type="primary">aroB</name>
    <name evidence="11" type="ORF">GCM10010218_55980</name>
</gene>
<name>A0A919B9D2_9ACTN</name>
<organism evidence="11 12">
    <name type="scientific">Streptomyces mashuensis</name>
    <dbReference type="NCBI Taxonomy" id="33904"/>
    <lineage>
        <taxon>Bacteria</taxon>
        <taxon>Bacillati</taxon>
        <taxon>Actinomycetota</taxon>
        <taxon>Actinomycetes</taxon>
        <taxon>Kitasatosporales</taxon>
        <taxon>Streptomycetaceae</taxon>
        <taxon>Streptomyces</taxon>
    </lineage>
</organism>
<dbReference type="Proteomes" id="UP000638313">
    <property type="component" value="Unassembled WGS sequence"/>
</dbReference>
<comment type="caution">
    <text evidence="11">The sequence shown here is derived from an EMBL/GenBank/DDBJ whole genome shotgun (WGS) entry which is preliminary data.</text>
</comment>
<evidence type="ECO:0000256" key="2">
    <source>
        <dbReference type="ARBA" id="ARBA00022723"/>
    </source>
</evidence>
<dbReference type="GO" id="GO:0003856">
    <property type="term" value="F:3-dehydroquinate synthase activity"/>
    <property type="evidence" value="ECO:0007669"/>
    <property type="project" value="TreeGrafter"/>
</dbReference>
<dbReference type="InterPro" id="IPR035872">
    <property type="entry name" value="EEVS-like"/>
</dbReference>
<keyword evidence="2" id="KW-0479">Metal-binding</keyword>
<feature type="domain" description="3-dehydroquinate synthase C-terminal" evidence="10">
    <location>
        <begin position="212"/>
        <end position="355"/>
    </location>
</feature>
<evidence type="ECO:0000313" key="12">
    <source>
        <dbReference type="Proteomes" id="UP000638313"/>
    </source>
</evidence>
<dbReference type="GO" id="GO:0046872">
    <property type="term" value="F:metal ion binding"/>
    <property type="evidence" value="ECO:0007669"/>
    <property type="project" value="UniProtKB-KW"/>
</dbReference>
<comment type="catalytic activity">
    <reaction evidence="6">
        <text>D-sedoheptulose 7-phosphate = 2-epi-5-epi-valiolone + phosphate</text>
        <dbReference type="Rhea" id="RHEA:44184"/>
        <dbReference type="ChEBI" id="CHEBI:43474"/>
        <dbReference type="ChEBI" id="CHEBI:57483"/>
        <dbReference type="ChEBI" id="CHEBI:84187"/>
        <dbReference type="EC" id="4.2.3.152"/>
    </reaction>
</comment>
<evidence type="ECO:0000259" key="10">
    <source>
        <dbReference type="Pfam" id="PF24621"/>
    </source>
</evidence>
<reference evidence="11" key="2">
    <citation type="submission" date="2020-09" db="EMBL/GenBank/DDBJ databases">
        <authorList>
            <person name="Sun Q."/>
            <person name="Ohkuma M."/>
        </authorList>
    </citation>
    <scope>NUCLEOTIDE SEQUENCE</scope>
    <source>
        <strain evidence="11">JCM 4059</strain>
    </source>
</reference>
<dbReference type="SUPFAM" id="SSF56796">
    <property type="entry name" value="Dehydroquinate synthase-like"/>
    <property type="match status" value="1"/>
</dbReference>
<dbReference type="InterPro" id="IPR030960">
    <property type="entry name" value="DHQS/DOIS_N"/>
</dbReference>
<keyword evidence="4" id="KW-0520">NAD</keyword>
<evidence type="ECO:0000256" key="6">
    <source>
        <dbReference type="ARBA" id="ARBA00023993"/>
    </source>
</evidence>
<dbReference type="PANTHER" id="PTHR43622">
    <property type="entry name" value="3-DEHYDROQUINATE SYNTHASE"/>
    <property type="match status" value="1"/>
</dbReference>
<evidence type="ECO:0000259" key="9">
    <source>
        <dbReference type="Pfam" id="PF01761"/>
    </source>
</evidence>
<comment type="cofactor">
    <cofactor evidence="1">
        <name>NAD(+)</name>
        <dbReference type="ChEBI" id="CHEBI:57540"/>
    </cofactor>
</comment>
<dbReference type="GO" id="GO:0000166">
    <property type="term" value="F:nucleotide binding"/>
    <property type="evidence" value="ECO:0007669"/>
    <property type="project" value="UniProtKB-KW"/>
</dbReference>
<keyword evidence="12" id="KW-1185">Reference proteome</keyword>
<evidence type="ECO:0000313" key="11">
    <source>
        <dbReference type="EMBL" id="GHF67303.1"/>
    </source>
</evidence>
<evidence type="ECO:0000256" key="7">
    <source>
        <dbReference type="ARBA" id="ARBA00024060"/>
    </source>
</evidence>
<evidence type="ECO:0000256" key="8">
    <source>
        <dbReference type="ARBA" id="ARBA00024092"/>
    </source>
</evidence>
<feature type="domain" description="3-dehydroquinate synthase N-terminal" evidence="9">
    <location>
        <begin position="98"/>
        <end position="209"/>
    </location>
</feature>
<dbReference type="InterPro" id="IPR056179">
    <property type="entry name" value="DHQS_C"/>
</dbReference>
<evidence type="ECO:0000256" key="5">
    <source>
        <dbReference type="ARBA" id="ARBA00023239"/>
    </source>
</evidence>